<dbReference type="InterPro" id="IPR006664">
    <property type="entry name" value="OMP_bac"/>
</dbReference>
<dbReference type="PRINTS" id="PR01021">
    <property type="entry name" value="OMPADOMAIN"/>
</dbReference>
<evidence type="ECO:0000259" key="5">
    <source>
        <dbReference type="PROSITE" id="PS51123"/>
    </source>
</evidence>
<dbReference type="RefSeq" id="WP_008335822.1">
    <property type="nucleotide sequence ID" value="NZ_AFRZ01000001.1"/>
</dbReference>
<evidence type="ECO:0000313" key="7">
    <source>
        <dbReference type="Proteomes" id="UP000006431"/>
    </source>
</evidence>
<dbReference type="PANTHER" id="PTHR30329:SF21">
    <property type="entry name" value="LIPOPROTEIN YIAD-RELATED"/>
    <property type="match status" value="1"/>
</dbReference>
<accession>H1FXE4</accession>
<gene>
    <name evidence="6" type="ORF">SMGD1_2117</name>
</gene>
<comment type="caution">
    <text evidence="6">The sequence shown here is derived from an EMBL/GenBank/DDBJ whole genome shotgun (WGS) entry which is preliminary data.</text>
</comment>
<dbReference type="InterPro" id="IPR050330">
    <property type="entry name" value="Bact_OuterMem_StrucFunc"/>
</dbReference>
<dbReference type="Pfam" id="PF00691">
    <property type="entry name" value="OmpA"/>
    <property type="match status" value="1"/>
</dbReference>
<dbReference type="HOGENOM" id="CLU_016890_8_0_7"/>
<comment type="subcellular location">
    <subcellularLocation>
        <location evidence="1">Cell outer membrane</location>
    </subcellularLocation>
</comment>
<keyword evidence="7" id="KW-1185">Reference proteome</keyword>
<dbReference type="PROSITE" id="PS51257">
    <property type="entry name" value="PROKAR_LIPOPROTEIN"/>
    <property type="match status" value="1"/>
</dbReference>
<evidence type="ECO:0000313" key="6">
    <source>
        <dbReference type="EMBL" id="EHP30640.1"/>
    </source>
</evidence>
<accession>B6BJB9</accession>
<dbReference type="PANTHER" id="PTHR30329">
    <property type="entry name" value="STATOR ELEMENT OF FLAGELLAR MOTOR COMPLEX"/>
    <property type="match status" value="1"/>
</dbReference>
<protein>
    <submittedName>
        <fullName evidence="6">Protein containing Outer membrane protein, OmpA/ MotB, C-terminal domain</fullName>
    </submittedName>
</protein>
<dbReference type="SUPFAM" id="SSF103088">
    <property type="entry name" value="OmpA-like"/>
    <property type="match status" value="1"/>
</dbReference>
<dbReference type="eggNOG" id="COG2885">
    <property type="taxonomic scope" value="Bacteria"/>
</dbReference>
<keyword evidence="2 4" id="KW-0472">Membrane</keyword>
<dbReference type="PATRIC" id="fig|929558.5.peg.2108"/>
<dbReference type="PROSITE" id="PS51123">
    <property type="entry name" value="OMPA_2"/>
    <property type="match status" value="1"/>
</dbReference>
<dbReference type="GO" id="GO:0009279">
    <property type="term" value="C:cell outer membrane"/>
    <property type="evidence" value="ECO:0007669"/>
    <property type="project" value="UniProtKB-SubCell"/>
</dbReference>
<dbReference type="STRING" id="929558.SMGD1_2117"/>
<keyword evidence="3" id="KW-0998">Cell outer membrane</keyword>
<proteinExistence type="predicted"/>
<dbReference type="Proteomes" id="UP000006431">
    <property type="component" value="Unassembled WGS sequence"/>
</dbReference>
<name>B6BJB9_SULGG</name>
<dbReference type="InterPro" id="IPR006665">
    <property type="entry name" value="OmpA-like"/>
</dbReference>
<evidence type="ECO:0000256" key="3">
    <source>
        <dbReference type="ARBA" id="ARBA00023237"/>
    </source>
</evidence>
<feature type="domain" description="OmpA-like" evidence="5">
    <location>
        <begin position="81"/>
        <end position="195"/>
    </location>
</feature>
<evidence type="ECO:0000256" key="2">
    <source>
        <dbReference type="ARBA" id="ARBA00023136"/>
    </source>
</evidence>
<evidence type="ECO:0000256" key="4">
    <source>
        <dbReference type="PROSITE-ProRule" id="PRU00473"/>
    </source>
</evidence>
<dbReference type="Gene3D" id="3.30.1330.60">
    <property type="entry name" value="OmpA-like domain"/>
    <property type="match status" value="1"/>
</dbReference>
<dbReference type="OrthoDB" id="9782229at2"/>
<reference evidence="6 7" key="1">
    <citation type="journal article" date="2012" name="Proc. Natl. Acad. Sci. U.S.A.">
        <title>Genome and physiology of a model Epsilonproteobacterium responsible for sulfide detoxification in marine oxygen depletion zones.</title>
        <authorList>
            <person name="Grote J."/>
            <person name="Schott T."/>
            <person name="Bruckner C.G."/>
            <person name="Glockner F.O."/>
            <person name="Jost G."/>
            <person name="Teeling H."/>
            <person name="Labrenz M."/>
            <person name="Jurgens K."/>
        </authorList>
    </citation>
    <scope>NUCLEOTIDE SEQUENCE [LARGE SCALE GENOMIC DNA]</scope>
    <source>
        <strain evidence="6 7">GD1</strain>
    </source>
</reference>
<dbReference type="CDD" id="cd07185">
    <property type="entry name" value="OmpA_C-like"/>
    <property type="match status" value="1"/>
</dbReference>
<organism evidence="6 7">
    <name type="scientific">Sulfurimonas gotlandica (strain DSM 19862 / JCM 16533 / GD1)</name>
    <dbReference type="NCBI Taxonomy" id="929558"/>
    <lineage>
        <taxon>Bacteria</taxon>
        <taxon>Pseudomonadati</taxon>
        <taxon>Campylobacterota</taxon>
        <taxon>Epsilonproteobacteria</taxon>
        <taxon>Campylobacterales</taxon>
        <taxon>Sulfurimonadaceae</taxon>
        <taxon>Sulfurimonas</taxon>
    </lineage>
</organism>
<dbReference type="AlphaFoldDB" id="B6BJB9"/>
<evidence type="ECO:0000256" key="1">
    <source>
        <dbReference type="ARBA" id="ARBA00004442"/>
    </source>
</evidence>
<dbReference type="InterPro" id="IPR036737">
    <property type="entry name" value="OmpA-like_sf"/>
</dbReference>
<dbReference type="EMBL" id="AFRZ01000001">
    <property type="protein sequence ID" value="EHP30640.1"/>
    <property type="molecule type" value="Genomic_DNA"/>
</dbReference>
<sequence>MKQFFITTLFITLVFFSGCSSKVDIILLPQADGSVGKLIVTDNGKEVILDKAWQKVEISNLDKKEILSKESVQNEYKTLLDEMPKEAKNYRLYFKFDSSDMTSESIATIEKIIKDIEANNILQIDVIGYTDRAGKAAYNKVLSMKRAKNVIKVLTDNGVNSKIISLDYYGEANPIIETDDGVAKKRNRRVEITLK</sequence>